<feature type="repeat" description="WD" evidence="3">
    <location>
        <begin position="300"/>
        <end position="332"/>
    </location>
</feature>
<evidence type="ECO:0000256" key="3">
    <source>
        <dbReference type="PROSITE-ProRule" id="PRU00221"/>
    </source>
</evidence>
<sequence length="665" mass="74617">MLNSDEGEDDLFFDSTDCLSLEESIVAKGGLGRDNSEYEIWLNEPKSVEERRQSFLRGMGLAQLASNSNEIVGFDRVANCSGAVSSSSALCTYGEETNLICCGRERNSEANSMIDEMEQEQFDKTTVACENENSGSPSSMLECEHGDEEECKNFDEGKQKMKSWWKFFVHKRKLIEGKCVSKVSKLNPEATKTNKMKVKQNKKSCMEFTGVYKGQELQAHKGIIWTMKFSPDGQYLATGGEDQILRIWRVTSVDASYKSFASESNLKESKLGLKRKKMSHASVIIPKKIFQIEDSPVHEYHGHTSDVLDLAWSNSNFLLSSSEDKTVRLWQVGCDHCLNVFHHTNYVTCIQFNPVDENYFISGSIDGKVRIWGVLEKRVVDWVDARDVTSAICYRPDGKGFVVGSISGTCRFYEASGNDLQLKSEIHVQGRKKTLGNRITGIQVILEVFQEGSQRVMISSEDSKLRIFDGVDIVHKFKGLSRSGSQMSASFTSSGRHIISVGEDCRVYVWNYDGLCTPSSKHIKSVRSCEHFFSEGVSVAVPWSGMRAEQKSANGGNIQNRMQTEDGASRRRDSERFSLGNWFFVDGPCRGGSATWPEERLPCWDVAIAEEECQHQHYEDFQQQQQLINTNGHAALSDAWGLVIVTAGCDGTIKTFHNYGLSVRL</sequence>
<evidence type="ECO:0000313" key="6">
    <source>
        <dbReference type="Proteomes" id="UP000467840"/>
    </source>
</evidence>
<reference evidence="5 6" key="1">
    <citation type="journal article" date="2020" name="Mol. Plant">
        <title>The Chromosome-Based Rubber Tree Genome Provides New Insights into Spurge Genome Evolution and Rubber Biosynthesis.</title>
        <authorList>
            <person name="Liu J."/>
            <person name="Shi C."/>
            <person name="Shi C.C."/>
            <person name="Li W."/>
            <person name="Zhang Q.J."/>
            <person name="Zhang Y."/>
            <person name="Li K."/>
            <person name="Lu H.F."/>
            <person name="Shi C."/>
            <person name="Zhu S.T."/>
            <person name="Xiao Z.Y."/>
            <person name="Nan H."/>
            <person name="Yue Y."/>
            <person name="Zhu X.G."/>
            <person name="Wu Y."/>
            <person name="Hong X.N."/>
            <person name="Fan G.Y."/>
            <person name="Tong Y."/>
            <person name="Zhang D."/>
            <person name="Mao C.L."/>
            <person name="Liu Y.L."/>
            <person name="Hao S.J."/>
            <person name="Liu W.Q."/>
            <person name="Lv M.Q."/>
            <person name="Zhang H.B."/>
            <person name="Liu Y."/>
            <person name="Hu-Tang G.R."/>
            <person name="Wang J.P."/>
            <person name="Wang J.H."/>
            <person name="Sun Y.H."/>
            <person name="Ni S.B."/>
            <person name="Chen W.B."/>
            <person name="Zhang X.C."/>
            <person name="Jiao Y.N."/>
            <person name="Eichler E.E."/>
            <person name="Li G.H."/>
            <person name="Liu X."/>
            <person name="Gao L.Z."/>
        </authorList>
    </citation>
    <scope>NUCLEOTIDE SEQUENCE [LARGE SCALE GENOMIC DNA]</scope>
    <source>
        <strain evidence="6">cv. GT1</strain>
        <tissue evidence="5">Leaf</tissue>
    </source>
</reference>
<feature type="region of interest" description="Disordered" evidence="4">
    <location>
        <begin position="550"/>
        <end position="572"/>
    </location>
</feature>
<dbReference type="AlphaFoldDB" id="A0A6A6K6Q3"/>
<proteinExistence type="predicted"/>
<feature type="repeat" description="WD" evidence="3">
    <location>
        <begin position="340"/>
        <end position="372"/>
    </location>
</feature>
<dbReference type="PROSITE" id="PS50082">
    <property type="entry name" value="WD_REPEATS_2"/>
    <property type="match status" value="3"/>
</dbReference>
<feature type="compositionally biased region" description="Polar residues" evidence="4">
    <location>
        <begin position="551"/>
        <end position="562"/>
    </location>
</feature>
<name>A0A6A6K6Q3_HEVBR</name>
<dbReference type="PANTHER" id="PTHR14221">
    <property type="entry name" value="WD REPEAT DOMAIN 44"/>
    <property type="match status" value="1"/>
</dbReference>
<dbReference type="InterPro" id="IPR040324">
    <property type="entry name" value="WDR44/Dgr2"/>
</dbReference>
<evidence type="ECO:0000256" key="1">
    <source>
        <dbReference type="ARBA" id="ARBA00022574"/>
    </source>
</evidence>
<keyword evidence="1 3" id="KW-0853">WD repeat</keyword>
<evidence type="ECO:0000256" key="4">
    <source>
        <dbReference type="SAM" id="MobiDB-lite"/>
    </source>
</evidence>
<feature type="repeat" description="WD" evidence="3">
    <location>
        <begin position="217"/>
        <end position="258"/>
    </location>
</feature>
<protein>
    <submittedName>
        <fullName evidence="5">Uncharacterized protein</fullName>
    </submittedName>
</protein>
<evidence type="ECO:0000256" key="2">
    <source>
        <dbReference type="ARBA" id="ARBA00022737"/>
    </source>
</evidence>
<dbReference type="EMBL" id="JAAGAX010000018">
    <property type="protein sequence ID" value="KAF2284377.1"/>
    <property type="molecule type" value="Genomic_DNA"/>
</dbReference>
<evidence type="ECO:0000313" key="5">
    <source>
        <dbReference type="EMBL" id="KAF2284377.1"/>
    </source>
</evidence>
<dbReference type="Gene3D" id="2.130.10.10">
    <property type="entry name" value="YVTN repeat-like/Quinoprotein amine dehydrogenase"/>
    <property type="match status" value="1"/>
</dbReference>
<gene>
    <name evidence="5" type="ORF">GH714_021275</name>
</gene>
<dbReference type="PRINTS" id="PR00320">
    <property type="entry name" value="GPROTEINBRPT"/>
</dbReference>
<feature type="compositionally biased region" description="Basic and acidic residues" evidence="4">
    <location>
        <begin position="563"/>
        <end position="572"/>
    </location>
</feature>
<dbReference type="PROSITE" id="PS50294">
    <property type="entry name" value="WD_REPEATS_REGION"/>
    <property type="match status" value="3"/>
</dbReference>
<keyword evidence="6" id="KW-1185">Reference proteome</keyword>
<dbReference type="Pfam" id="PF00400">
    <property type="entry name" value="WD40"/>
    <property type="match status" value="4"/>
</dbReference>
<comment type="caution">
    <text evidence="5">The sequence shown here is derived from an EMBL/GenBank/DDBJ whole genome shotgun (WGS) entry which is preliminary data.</text>
</comment>
<keyword evidence="2" id="KW-0677">Repeat</keyword>
<dbReference type="SMART" id="SM00320">
    <property type="entry name" value="WD40"/>
    <property type="match status" value="6"/>
</dbReference>
<dbReference type="InterPro" id="IPR001680">
    <property type="entry name" value="WD40_rpt"/>
</dbReference>
<dbReference type="PANTHER" id="PTHR14221:SF31">
    <property type="entry name" value="TRANSDUCIN_WD40 REPEAT-LIKE SUPERFAMILY PROTEIN"/>
    <property type="match status" value="1"/>
</dbReference>
<dbReference type="InterPro" id="IPR020472">
    <property type="entry name" value="WD40_PAC1"/>
</dbReference>
<accession>A0A6A6K6Q3</accession>
<dbReference type="InterPro" id="IPR036322">
    <property type="entry name" value="WD40_repeat_dom_sf"/>
</dbReference>
<dbReference type="Proteomes" id="UP000467840">
    <property type="component" value="Chromosome 12"/>
</dbReference>
<dbReference type="InterPro" id="IPR015943">
    <property type="entry name" value="WD40/YVTN_repeat-like_dom_sf"/>
</dbReference>
<organism evidence="5 6">
    <name type="scientific">Hevea brasiliensis</name>
    <name type="common">Para rubber tree</name>
    <name type="synonym">Siphonia brasiliensis</name>
    <dbReference type="NCBI Taxonomy" id="3981"/>
    <lineage>
        <taxon>Eukaryota</taxon>
        <taxon>Viridiplantae</taxon>
        <taxon>Streptophyta</taxon>
        <taxon>Embryophyta</taxon>
        <taxon>Tracheophyta</taxon>
        <taxon>Spermatophyta</taxon>
        <taxon>Magnoliopsida</taxon>
        <taxon>eudicotyledons</taxon>
        <taxon>Gunneridae</taxon>
        <taxon>Pentapetalae</taxon>
        <taxon>rosids</taxon>
        <taxon>fabids</taxon>
        <taxon>Malpighiales</taxon>
        <taxon>Euphorbiaceae</taxon>
        <taxon>Crotonoideae</taxon>
        <taxon>Micrandreae</taxon>
        <taxon>Hevea</taxon>
    </lineage>
</organism>
<dbReference type="SUPFAM" id="SSF50978">
    <property type="entry name" value="WD40 repeat-like"/>
    <property type="match status" value="1"/>
</dbReference>
<dbReference type="FunFam" id="2.130.10.10:FF:000849">
    <property type="entry name" value="WD repeat-containing protein 44"/>
    <property type="match status" value="1"/>
</dbReference>